<reference evidence="2 3" key="1">
    <citation type="submission" date="2024-07" db="EMBL/GenBank/DDBJ databases">
        <title>Section-level genome sequencing and comparative genomics of Aspergillus sections Usti and Cavernicolus.</title>
        <authorList>
            <consortium name="Lawrence Berkeley National Laboratory"/>
            <person name="Nybo J.L."/>
            <person name="Vesth T.C."/>
            <person name="Theobald S."/>
            <person name="Frisvad J.C."/>
            <person name="Larsen T.O."/>
            <person name="Kjaerboelling I."/>
            <person name="Rothschild-Mancinelli K."/>
            <person name="Lyhne E.K."/>
            <person name="Kogle M.E."/>
            <person name="Barry K."/>
            <person name="Clum A."/>
            <person name="Na H."/>
            <person name="Ledsgaard L."/>
            <person name="Lin J."/>
            <person name="Lipzen A."/>
            <person name="Kuo A."/>
            <person name="Riley R."/>
            <person name="Mondo S."/>
            <person name="LaButti K."/>
            <person name="Haridas S."/>
            <person name="Pangalinan J."/>
            <person name="Salamov A.A."/>
            <person name="Simmons B.A."/>
            <person name="Magnuson J.K."/>
            <person name="Chen J."/>
            <person name="Drula E."/>
            <person name="Henrissat B."/>
            <person name="Wiebenga A."/>
            <person name="Lubbers R.J."/>
            <person name="Gomes A.C."/>
            <person name="Makela M.R."/>
            <person name="Stajich J."/>
            <person name="Grigoriev I.V."/>
            <person name="Mortensen U.H."/>
            <person name="De vries R.P."/>
            <person name="Baker S.E."/>
            <person name="Andersen M.R."/>
        </authorList>
    </citation>
    <scope>NUCLEOTIDE SEQUENCE [LARGE SCALE GENOMIC DNA]</scope>
    <source>
        <strain evidence="2 3">CBS 600.67</strain>
    </source>
</reference>
<gene>
    <name evidence="2" type="ORF">BDW59DRAFT_164598</name>
</gene>
<protein>
    <submittedName>
        <fullName evidence="2">Uncharacterized protein</fullName>
    </submittedName>
</protein>
<keyword evidence="1" id="KW-1133">Transmembrane helix</keyword>
<proteinExistence type="predicted"/>
<evidence type="ECO:0000313" key="3">
    <source>
        <dbReference type="Proteomes" id="UP001610335"/>
    </source>
</evidence>
<keyword evidence="1" id="KW-0812">Transmembrane</keyword>
<keyword evidence="1" id="KW-0472">Membrane</keyword>
<dbReference type="EMBL" id="JBFXLS010000069">
    <property type="protein sequence ID" value="KAL2820558.1"/>
    <property type="molecule type" value="Genomic_DNA"/>
</dbReference>
<evidence type="ECO:0000313" key="2">
    <source>
        <dbReference type="EMBL" id="KAL2820558.1"/>
    </source>
</evidence>
<keyword evidence="3" id="KW-1185">Reference proteome</keyword>
<dbReference type="Gene3D" id="1.20.58.340">
    <property type="entry name" value="Magnesium transport protein CorA, transmembrane region"/>
    <property type="match status" value="1"/>
</dbReference>
<sequence length="671" mass="75470">MSQVDYVLEAEEPSEAKIDVAGQIRDIIEALTEIRAQLADQNNYLDLLAEKYLPAPSTIEIIDVTEDEWTEEIKPSLERWHESRFPDPDRLDRIGENFLDQISYCGPNYDGGSFWTVPESSHGRNCDPVRLKFADVHLSSGPDEGLKASLMSTWPTHLVAQSEYSLQPVDYDHDGPWDDYDLFSPATRYIRVYETGYCDELFPEIGSLSMISDTGAMEKVHANETESFPDPQPWLRKVFGHIIVVSLCDTAVIPMQTIALLLWQLQHYSSYSTPTTLGSSNHDHHNFHNSAFLMEFTSPWKRARWIRVDEVAQNAKVTDTGLHLQRDRGDIPNPGEDNANTSPDLYLSEVRHGFKIATTLDLSLPLYTVVIIGDGDPAQTDDGIPDFLNRNIQNEKAGSYRAGRLTGVGVFLLLISASLESVSNTWISSLDRLSDTLDTSLAQFARVKRQKLMFDHELFSKSDQYFAVLQVLRICTEWIEGTLRDLKELCQEIEAGLLDTELEIPAPDQEGLNAIITAVIADSEMRFRPLLERIERKVADVKGLRDGLFNATSVREASKGTSLARNSGRQNRYHVLVFTVATVFYLPMGFVTSFFGVHLFDSNGDGAASRIPVIITFIILSLATYFTAVSALWFVRDGDWIKDALASWKPERISQGLEPHGSKENQAFQAF</sequence>
<comment type="caution">
    <text evidence="2">The sequence shown here is derived from an EMBL/GenBank/DDBJ whole genome shotgun (WGS) entry which is preliminary data.</text>
</comment>
<organism evidence="2 3">
    <name type="scientific">Aspergillus cavernicola</name>
    <dbReference type="NCBI Taxonomy" id="176166"/>
    <lineage>
        <taxon>Eukaryota</taxon>
        <taxon>Fungi</taxon>
        <taxon>Dikarya</taxon>
        <taxon>Ascomycota</taxon>
        <taxon>Pezizomycotina</taxon>
        <taxon>Eurotiomycetes</taxon>
        <taxon>Eurotiomycetidae</taxon>
        <taxon>Eurotiales</taxon>
        <taxon>Aspergillaceae</taxon>
        <taxon>Aspergillus</taxon>
        <taxon>Aspergillus subgen. Nidulantes</taxon>
    </lineage>
</organism>
<feature type="transmembrane region" description="Helical" evidence="1">
    <location>
        <begin position="575"/>
        <end position="599"/>
    </location>
</feature>
<accession>A0ABR4I109</accession>
<dbReference type="Proteomes" id="UP001610335">
    <property type="component" value="Unassembled WGS sequence"/>
</dbReference>
<name>A0ABR4I109_9EURO</name>
<feature type="transmembrane region" description="Helical" evidence="1">
    <location>
        <begin position="611"/>
        <end position="635"/>
    </location>
</feature>
<feature type="transmembrane region" description="Helical" evidence="1">
    <location>
        <begin position="238"/>
        <end position="263"/>
    </location>
</feature>
<evidence type="ECO:0000256" key="1">
    <source>
        <dbReference type="SAM" id="Phobius"/>
    </source>
</evidence>